<gene>
    <name evidence="7" type="ORF">A3D03_01355</name>
</gene>
<accession>A0A1F6AAS8</accession>
<feature type="transmembrane region" description="Helical" evidence="6">
    <location>
        <begin position="233"/>
        <end position="261"/>
    </location>
</feature>
<evidence type="ECO:0000256" key="2">
    <source>
        <dbReference type="ARBA" id="ARBA00009773"/>
    </source>
</evidence>
<keyword evidence="4 6" id="KW-1133">Transmembrane helix</keyword>
<feature type="transmembrane region" description="Helical" evidence="6">
    <location>
        <begin position="133"/>
        <end position="152"/>
    </location>
</feature>
<dbReference type="Pfam" id="PF01594">
    <property type="entry name" value="AI-2E_transport"/>
    <property type="match status" value="1"/>
</dbReference>
<feature type="transmembrane region" description="Helical" evidence="6">
    <location>
        <begin position="12"/>
        <end position="27"/>
    </location>
</feature>
<dbReference type="AlphaFoldDB" id="A0A1F6AAS8"/>
<keyword evidence="3 6" id="KW-0812">Transmembrane</keyword>
<dbReference type="PANTHER" id="PTHR21716">
    <property type="entry name" value="TRANSMEMBRANE PROTEIN"/>
    <property type="match status" value="1"/>
</dbReference>
<reference evidence="7 8" key="1">
    <citation type="journal article" date="2016" name="Nat. Commun.">
        <title>Thousands of microbial genomes shed light on interconnected biogeochemical processes in an aquifer system.</title>
        <authorList>
            <person name="Anantharaman K."/>
            <person name="Brown C.T."/>
            <person name="Hug L.A."/>
            <person name="Sharon I."/>
            <person name="Castelle C.J."/>
            <person name="Probst A.J."/>
            <person name="Thomas B.C."/>
            <person name="Singh A."/>
            <person name="Wilkins M.J."/>
            <person name="Karaoz U."/>
            <person name="Brodie E.L."/>
            <person name="Williams K.H."/>
            <person name="Hubbard S.S."/>
            <person name="Banfield J.F."/>
        </authorList>
    </citation>
    <scope>NUCLEOTIDE SEQUENCE [LARGE SCALE GENOMIC DNA]</scope>
</reference>
<evidence type="ECO:0000256" key="6">
    <source>
        <dbReference type="SAM" id="Phobius"/>
    </source>
</evidence>
<evidence type="ECO:0000256" key="1">
    <source>
        <dbReference type="ARBA" id="ARBA00004141"/>
    </source>
</evidence>
<comment type="caution">
    <text evidence="7">The sequence shown here is derived from an EMBL/GenBank/DDBJ whole genome shotgun (WGS) entry which is preliminary data.</text>
</comment>
<feature type="transmembrane region" description="Helical" evidence="6">
    <location>
        <begin position="192"/>
        <end position="221"/>
    </location>
</feature>
<evidence type="ECO:0000256" key="5">
    <source>
        <dbReference type="ARBA" id="ARBA00023136"/>
    </source>
</evidence>
<dbReference type="GO" id="GO:0016020">
    <property type="term" value="C:membrane"/>
    <property type="evidence" value="ECO:0007669"/>
    <property type="project" value="UniProtKB-SubCell"/>
</dbReference>
<dbReference type="STRING" id="1798384.A3D03_01355"/>
<evidence type="ECO:0008006" key="9">
    <source>
        <dbReference type="Google" id="ProtNLM"/>
    </source>
</evidence>
<dbReference type="PANTHER" id="PTHR21716:SF62">
    <property type="entry name" value="TRANSPORT PROTEIN YDBI-RELATED"/>
    <property type="match status" value="1"/>
</dbReference>
<organism evidence="7 8">
    <name type="scientific">Candidatus Gottesmanbacteria bacterium RIFCSPHIGHO2_02_FULL_40_13</name>
    <dbReference type="NCBI Taxonomy" id="1798384"/>
    <lineage>
        <taxon>Bacteria</taxon>
        <taxon>Candidatus Gottesmaniibacteriota</taxon>
    </lineage>
</organism>
<dbReference type="Proteomes" id="UP000177092">
    <property type="component" value="Unassembled WGS sequence"/>
</dbReference>
<dbReference type="GO" id="GO:0055085">
    <property type="term" value="P:transmembrane transport"/>
    <property type="evidence" value="ECO:0007669"/>
    <property type="project" value="TreeGrafter"/>
</dbReference>
<dbReference type="InterPro" id="IPR002549">
    <property type="entry name" value="AI-2E-like"/>
</dbReference>
<dbReference type="EMBL" id="MFJN01000016">
    <property type="protein sequence ID" value="OGG21775.1"/>
    <property type="molecule type" value="Genomic_DNA"/>
</dbReference>
<protein>
    <recommendedName>
        <fullName evidence="9">AI-2E family transporter</fullName>
    </recommendedName>
</protein>
<keyword evidence="5 6" id="KW-0472">Membrane</keyword>
<name>A0A1F6AAS8_9BACT</name>
<evidence type="ECO:0000256" key="4">
    <source>
        <dbReference type="ARBA" id="ARBA00022989"/>
    </source>
</evidence>
<evidence type="ECO:0000313" key="7">
    <source>
        <dbReference type="EMBL" id="OGG21775.1"/>
    </source>
</evidence>
<evidence type="ECO:0000313" key="8">
    <source>
        <dbReference type="Proteomes" id="UP000177092"/>
    </source>
</evidence>
<proteinExistence type="inferred from homology"/>
<evidence type="ECO:0000256" key="3">
    <source>
        <dbReference type="ARBA" id="ARBA00022692"/>
    </source>
</evidence>
<comment type="similarity">
    <text evidence="2">Belongs to the autoinducer-2 exporter (AI-2E) (TC 2.A.86) family.</text>
</comment>
<sequence length="326" mass="35898">MNSSKIEISYKTILFTIFFLILLWFLVYIKDILFILLISLIIMSACKPLVDKLEKSRLPRIVAILAIYILGLITIVYLGGTLLPPLITESINLGQSLPNYLEKVIPFISVDTQFISQQIAPIGENLLKVTLGIFSNLFHIFTIFVVSFYLLIEREQLENHLAGFMGVKSAENLLIIIERVEERLGSWVRGQVTLALVIGIATYIGLLFLGLPFILPLSIIAGLLEIVPIIGPIISAIPAILVALTVSPILAAVTALVFVVIQQVENHFIVPYVLRKSVGLPPVITIITLMIGTKLAGVLGAMLSVPIVVMLETIIVEYSNIKSTQN</sequence>
<feature type="transmembrane region" description="Helical" evidence="6">
    <location>
        <begin position="62"/>
        <end position="83"/>
    </location>
</feature>
<feature type="transmembrane region" description="Helical" evidence="6">
    <location>
        <begin position="298"/>
        <end position="318"/>
    </location>
</feature>
<feature type="transmembrane region" description="Helical" evidence="6">
    <location>
        <begin position="273"/>
        <end position="292"/>
    </location>
</feature>
<comment type="subcellular location">
    <subcellularLocation>
        <location evidence="1">Membrane</location>
        <topology evidence="1">Multi-pass membrane protein</topology>
    </subcellularLocation>
</comment>